<dbReference type="PATRIC" id="fig|1560234.3.peg.2625"/>
<proteinExistence type="predicted"/>
<reference evidence="1 2" key="1">
    <citation type="submission" date="2015-01" db="EMBL/GenBank/DDBJ databases">
        <title>Desulfovibrio sp. JC271 draft genome sequence.</title>
        <authorList>
            <person name="Shivani Y."/>
            <person name="Subhash Y."/>
            <person name="Sasikala C."/>
            <person name="Ramana C.V."/>
        </authorList>
    </citation>
    <scope>NUCLEOTIDE SEQUENCE [LARGE SCALE GENOMIC DNA]</scope>
    <source>
        <strain evidence="1 2">JC271</strain>
    </source>
</reference>
<gene>
    <name evidence="1" type="ORF">SP90_03785</name>
</gene>
<evidence type="ECO:0000313" key="1">
    <source>
        <dbReference type="EMBL" id="OBQ55746.1"/>
    </source>
</evidence>
<keyword evidence="2" id="KW-1185">Reference proteome</keyword>
<dbReference type="OrthoDB" id="5460919at2"/>
<protein>
    <submittedName>
        <fullName evidence="1">Heme biosynthesis protein HemY</fullName>
    </submittedName>
</protein>
<dbReference type="InterPro" id="IPR035903">
    <property type="entry name" value="HesB-like_dom_sf"/>
</dbReference>
<dbReference type="AlphaFoldDB" id="A0A1B7XJR7"/>
<evidence type="ECO:0000313" key="2">
    <source>
        <dbReference type="Proteomes" id="UP000091979"/>
    </source>
</evidence>
<dbReference type="RefSeq" id="WP_066852763.1">
    <property type="nucleotide sequence ID" value="NZ_JXMS01000004.1"/>
</dbReference>
<dbReference type="Proteomes" id="UP000091979">
    <property type="component" value="Unassembled WGS sequence"/>
</dbReference>
<dbReference type="Gene3D" id="2.60.300.12">
    <property type="entry name" value="HesB-like domain"/>
    <property type="match status" value="1"/>
</dbReference>
<sequence>MFTVTNAARNALDQHFEDKELGSIRIYLAPGGCSGPHLGLAMDEPTDDDTVLNAEPYSFCINKELLDKTGDLTVDIRYEGFVIETTNPLGGGGCSGCGGGCHG</sequence>
<dbReference type="EMBL" id="JXMS01000004">
    <property type="protein sequence ID" value="OBQ55746.1"/>
    <property type="molecule type" value="Genomic_DNA"/>
</dbReference>
<organism evidence="1 2">
    <name type="scientific">Halodesulfovibrio spirochaetisodalis</name>
    <dbReference type="NCBI Taxonomy" id="1560234"/>
    <lineage>
        <taxon>Bacteria</taxon>
        <taxon>Pseudomonadati</taxon>
        <taxon>Thermodesulfobacteriota</taxon>
        <taxon>Desulfovibrionia</taxon>
        <taxon>Desulfovibrionales</taxon>
        <taxon>Desulfovibrionaceae</taxon>
        <taxon>Halodesulfovibrio</taxon>
    </lineage>
</organism>
<dbReference type="STRING" id="1560234.SP90_03785"/>
<accession>A0A1B7XJR7</accession>
<name>A0A1B7XJR7_9BACT</name>
<dbReference type="NCBIfam" id="NF038090">
    <property type="entry name" value="IscA_HesB_Se"/>
    <property type="match status" value="1"/>
</dbReference>
<dbReference type="SUPFAM" id="SSF89360">
    <property type="entry name" value="HesB-like domain"/>
    <property type="match status" value="1"/>
</dbReference>
<comment type="caution">
    <text evidence="1">The sequence shown here is derived from an EMBL/GenBank/DDBJ whole genome shotgun (WGS) entry which is preliminary data.</text>
</comment>